<keyword evidence="1" id="KW-0479">Metal-binding</keyword>
<keyword evidence="9" id="KW-1185">Reference proteome</keyword>
<accession>A0A1Q9CYI8</accession>
<dbReference type="Pfam" id="PF00078">
    <property type="entry name" value="RVT_1"/>
    <property type="match status" value="1"/>
</dbReference>
<reference evidence="8 9" key="1">
    <citation type="submission" date="2016-02" db="EMBL/GenBank/DDBJ databases">
        <title>Genome analysis of coral dinoflagellate symbionts highlights evolutionary adaptations to a symbiotic lifestyle.</title>
        <authorList>
            <person name="Aranda M."/>
            <person name="Li Y."/>
            <person name="Liew Y.J."/>
            <person name="Baumgarten S."/>
            <person name="Simakov O."/>
            <person name="Wilson M."/>
            <person name="Piel J."/>
            <person name="Ashoor H."/>
            <person name="Bougouffa S."/>
            <person name="Bajic V.B."/>
            <person name="Ryu T."/>
            <person name="Ravasi T."/>
            <person name="Bayer T."/>
            <person name="Micklem G."/>
            <person name="Kim H."/>
            <person name="Bhak J."/>
            <person name="Lajeunesse T.C."/>
            <person name="Voolstra C.R."/>
        </authorList>
    </citation>
    <scope>NUCLEOTIDE SEQUENCE [LARGE SCALE GENOMIC DNA]</scope>
    <source>
        <strain evidence="8 9">CCMP2467</strain>
    </source>
</reference>
<dbReference type="GO" id="GO:0016567">
    <property type="term" value="P:protein ubiquitination"/>
    <property type="evidence" value="ECO:0007669"/>
    <property type="project" value="UniProtKB-UniPathway"/>
</dbReference>
<feature type="compositionally biased region" description="Basic and acidic residues" evidence="5">
    <location>
        <begin position="90"/>
        <end position="107"/>
    </location>
</feature>
<feature type="domain" description="Reverse transcriptase" evidence="7">
    <location>
        <begin position="870"/>
        <end position="1127"/>
    </location>
</feature>
<sequence>MFMLAHSARVEYRLNHAKAGSSGLTNLFQTDQWCSSSCWNPLLGQRIGEASHPGPKGSPEDSLREALFQVLQQFASPSARPSDQPPKPPEGTKGKGKDRTVFKDSRTRPNPQTLSEAKPHSDSDPHNPPGKGKGKGQGKNKGAPGAGPPAKTPLVDSLLQILTKAQKEKWSDQVLANTMLNALGHARTLALVATQRRSKLFIRQMGDEPGPELKGGGANLGLIGADDVAPTQLDAEVIDDDEEDEGSLHKARSFGAEPKAKASDDKQRSRPHPYTKERPKQDRKVAVGTSLAQEEVDPDRLLLNQNPSWTLHDNQGAGDCGFRSFAQGLAFASGKQLSEAQLACEASKLRLLAVAHLNKHVDTFAPQWAQDPEEKPEHRGFQPEATTFKEYTQLATRRDFWLDGMLLAALCERVGTPCVVWSLKAGTSSWQRSVIAPWIENGQAQAARKAVKGVALVLRDGHYRTFKPPDSESVPTQWLLETELRERGMLRGGGKAPYSIASKTPSRPTRGCFLLWLLLQGQRPFVLGLRDTATGRVWWKFGPFEGCFTGTETQGSTVASQLYSQKGLAGAGRAFPLQRYSRAQQAVQASKGSSSSQKEVSKVLLEQATAEGVHLVAMQEVNLNEAQSLSAHLLGLQVPLQVTSVYSVPGADSTLLYQETQRAEALSGSPWLLALDGNVPMESGPWAAALQLAGGVLRAVGRHVSSRCAIDGLWSSEAVPALEGSVAERPREGEHTLIECAFDLRVPKKGSEWRLARTPEDKREAELLKDVSWQDVACSSRQWESLRTDLDAAWQQWCQDSQARLEAILEAKQREALTKWKEDIHTDGQVLTQPSQACIHKAGGPDGLTPRMIARLPDGALSRLADVLNRCEMEGRFPSSLSHWRVVFIPKKRKGKIATLGDVRPVAIGPTVYRLWGRLRLQALSQGLASLLLPCQGGGLKGQDAETLVASYHLDFPPESWGHGVMLDYAKAFDATDWQLCTEMLRQMALPEPVVRLLEDQWCRHSRWLSFSGAATTPLRGARGLPQGDPWSPVCLALLLSLPAQQVEREVPEAATLLFADDRTVIAQSLGALQRAKDSWTNLETVSRLRTQETKSRRFARTKTALSECAEAGIACDAAAPMMGVSVGCDQRDPSREEVEREEATKHLATRLSFLPLSLRFKAFLASTTLACKASWGAVLSGRCLSSAEKQRFGFAFRNEWGAFCSADAAHYWRLEDPMQSQKRAGHFLRTSWRVAQFNEWLAHPSRRDAQVARAVGVQVTPDLVERVRKVSALQDGHGLSVMCGGFSTDARWPASAGALLLLVLRRSSWSGYARHHDVLDDALPAEPEGGCGGFAVFPANWGSHGRNVHAMSVAIVLKTCEAQGKVLLSSPHQAVTSLLMPPWTSCGLSECICKLSFPWAVFDLYPPKHPCTDEDRRVDEEQQKTQKKAEQMAERKKELKEMKAVTSGGELEGFASAQSGSPDDQRLNGLQASAPHLYVAEELSDPLRPEKAATRGMVQASLATRVTAALASSDEEGGKEVQEILSRRHGMAQEVIDRIPSFRWTEDQGRQTGQTQCMVCLCPFDDDEVRRLPCGHVFHRNCIDEWLRRCTDCPICKANVDRSVRQY</sequence>
<dbReference type="SUPFAM" id="SSF57850">
    <property type="entry name" value="RING/U-box"/>
    <property type="match status" value="1"/>
</dbReference>
<dbReference type="Gene3D" id="3.90.70.80">
    <property type="match status" value="1"/>
</dbReference>
<dbReference type="PANTHER" id="PTHR45931">
    <property type="entry name" value="SI:CH211-59O9.10"/>
    <property type="match status" value="1"/>
</dbReference>
<evidence type="ECO:0000313" key="8">
    <source>
        <dbReference type="EMBL" id="OLP87999.1"/>
    </source>
</evidence>
<evidence type="ECO:0000259" key="7">
    <source>
        <dbReference type="PROSITE" id="PS50878"/>
    </source>
</evidence>
<evidence type="ECO:0000256" key="5">
    <source>
        <dbReference type="SAM" id="MobiDB-lite"/>
    </source>
</evidence>
<organism evidence="8 9">
    <name type="scientific">Symbiodinium microadriaticum</name>
    <name type="common">Dinoflagellate</name>
    <name type="synonym">Zooxanthella microadriatica</name>
    <dbReference type="NCBI Taxonomy" id="2951"/>
    <lineage>
        <taxon>Eukaryota</taxon>
        <taxon>Sar</taxon>
        <taxon>Alveolata</taxon>
        <taxon>Dinophyceae</taxon>
        <taxon>Suessiales</taxon>
        <taxon>Symbiodiniaceae</taxon>
        <taxon>Symbiodinium</taxon>
    </lineage>
</organism>
<dbReference type="PROSITE" id="PS50878">
    <property type="entry name" value="RT_POL"/>
    <property type="match status" value="1"/>
</dbReference>
<keyword evidence="3" id="KW-0862">Zinc</keyword>
<dbReference type="EMBL" id="LSRX01000832">
    <property type="protein sequence ID" value="OLP87999.1"/>
    <property type="molecule type" value="Genomic_DNA"/>
</dbReference>
<dbReference type="InterPro" id="IPR051834">
    <property type="entry name" value="RING_finger_E3_ligase"/>
</dbReference>
<comment type="caution">
    <text evidence="8">The sequence shown here is derived from an EMBL/GenBank/DDBJ whole genome shotgun (WGS) entry which is preliminary data.</text>
</comment>
<dbReference type="SMART" id="SM00184">
    <property type="entry name" value="RING"/>
    <property type="match status" value="1"/>
</dbReference>
<dbReference type="InterPro" id="IPR013083">
    <property type="entry name" value="Znf_RING/FYVE/PHD"/>
</dbReference>
<dbReference type="GO" id="GO:0005634">
    <property type="term" value="C:nucleus"/>
    <property type="evidence" value="ECO:0007669"/>
    <property type="project" value="TreeGrafter"/>
</dbReference>
<evidence type="ECO:0000259" key="6">
    <source>
        <dbReference type="PROSITE" id="PS50089"/>
    </source>
</evidence>
<name>A0A1Q9CYI8_SYMMI</name>
<feature type="region of interest" description="Disordered" evidence="5">
    <location>
        <begin position="1411"/>
        <end position="1438"/>
    </location>
</feature>
<feature type="compositionally biased region" description="Basic and acidic residues" evidence="5">
    <location>
        <begin position="258"/>
        <end position="285"/>
    </location>
</feature>
<dbReference type="GO" id="GO:0006511">
    <property type="term" value="P:ubiquitin-dependent protein catabolic process"/>
    <property type="evidence" value="ECO:0007669"/>
    <property type="project" value="TreeGrafter"/>
</dbReference>
<dbReference type="PANTHER" id="PTHR45931:SF3">
    <property type="entry name" value="RING ZINC FINGER-CONTAINING PROTEIN"/>
    <property type="match status" value="1"/>
</dbReference>
<dbReference type="Proteomes" id="UP000186817">
    <property type="component" value="Unassembled WGS sequence"/>
</dbReference>
<dbReference type="Gene3D" id="3.30.40.10">
    <property type="entry name" value="Zinc/RING finger domain, C3HC4 (zinc finger)"/>
    <property type="match status" value="1"/>
</dbReference>
<feature type="domain" description="RING-type" evidence="6">
    <location>
        <begin position="1558"/>
        <end position="1598"/>
    </location>
</feature>
<evidence type="ECO:0000256" key="4">
    <source>
        <dbReference type="PROSITE-ProRule" id="PRU00175"/>
    </source>
</evidence>
<protein>
    <submittedName>
        <fullName evidence="8">RING-H2 finger protein ATL39</fullName>
    </submittedName>
</protein>
<dbReference type="GO" id="GO:0061630">
    <property type="term" value="F:ubiquitin protein ligase activity"/>
    <property type="evidence" value="ECO:0007669"/>
    <property type="project" value="TreeGrafter"/>
</dbReference>
<evidence type="ECO:0000256" key="3">
    <source>
        <dbReference type="ARBA" id="ARBA00022833"/>
    </source>
</evidence>
<proteinExistence type="predicted"/>
<feature type="region of interest" description="Disordered" evidence="5">
    <location>
        <begin position="240"/>
        <end position="301"/>
    </location>
</feature>
<keyword evidence="2 4" id="KW-0863">Zinc-finger</keyword>
<dbReference type="UniPathway" id="UPA00143"/>
<evidence type="ECO:0000256" key="2">
    <source>
        <dbReference type="ARBA" id="ARBA00022771"/>
    </source>
</evidence>
<dbReference type="CDD" id="cd22744">
    <property type="entry name" value="OTU"/>
    <property type="match status" value="1"/>
</dbReference>
<dbReference type="OrthoDB" id="443132at2759"/>
<dbReference type="GO" id="GO:0008270">
    <property type="term" value="F:zinc ion binding"/>
    <property type="evidence" value="ECO:0007669"/>
    <property type="project" value="UniProtKB-KW"/>
</dbReference>
<feature type="region of interest" description="Disordered" evidence="5">
    <location>
        <begin position="75"/>
        <end position="152"/>
    </location>
</feature>
<dbReference type="Pfam" id="PF13639">
    <property type="entry name" value="zf-RING_2"/>
    <property type="match status" value="1"/>
</dbReference>
<evidence type="ECO:0000313" key="9">
    <source>
        <dbReference type="Proteomes" id="UP000186817"/>
    </source>
</evidence>
<dbReference type="PROSITE" id="PS50089">
    <property type="entry name" value="ZF_RING_2"/>
    <property type="match status" value="1"/>
</dbReference>
<evidence type="ECO:0000256" key="1">
    <source>
        <dbReference type="ARBA" id="ARBA00022723"/>
    </source>
</evidence>
<gene>
    <name evidence="8" type="primary">ATL39</name>
    <name evidence="8" type="ORF">AK812_SmicGene30715</name>
</gene>
<dbReference type="InterPro" id="IPR000477">
    <property type="entry name" value="RT_dom"/>
</dbReference>
<dbReference type="InterPro" id="IPR001841">
    <property type="entry name" value="Znf_RING"/>
</dbReference>